<evidence type="ECO:0000256" key="4">
    <source>
        <dbReference type="ARBA" id="ARBA00039295"/>
    </source>
</evidence>
<organism evidence="5 6">
    <name type="scientific">Adineta steineri</name>
    <dbReference type="NCBI Taxonomy" id="433720"/>
    <lineage>
        <taxon>Eukaryota</taxon>
        <taxon>Metazoa</taxon>
        <taxon>Spiralia</taxon>
        <taxon>Gnathifera</taxon>
        <taxon>Rotifera</taxon>
        <taxon>Eurotatoria</taxon>
        <taxon>Bdelloidea</taxon>
        <taxon>Adinetida</taxon>
        <taxon>Adinetidae</taxon>
        <taxon>Adineta</taxon>
    </lineage>
</organism>
<evidence type="ECO:0000256" key="3">
    <source>
        <dbReference type="ARBA" id="ARBA00037224"/>
    </source>
</evidence>
<accession>A0A818KDG8</accession>
<dbReference type="EMBL" id="CAJOBB010000094">
    <property type="protein sequence ID" value="CAF3558299.1"/>
    <property type="molecule type" value="Genomic_DNA"/>
</dbReference>
<dbReference type="InterPro" id="IPR015915">
    <property type="entry name" value="Kelch-typ_b-propeller"/>
</dbReference>
<proteinExistence type="predicted"/>
<protein>
    <recommendedName>
        <fullName evidence="4">Rab9 effector protein with kelch motifs</fullName>
    </recommendedName>
</protein>
<dbReference type="PANTHER" id="PTHR46647:SF1">
    <property type="entry name" value="RAB9 EFFECTOR PROTEIN WITH KELCH MOTIFS"/>
    <property type="match status" value="1"/>
</dbReference>
<dbReference type="Gene3D" id="2.120.10.80">
    <property type="entry name" value="Kelch-type beta propeller"/>
    <property type="match status" value="2"/>
</dbReference>
<evidence type="ECO:0000313" key="5">
    <source>
        <dbReference type="EMBL" id="CAF3558299.1"/>
    </source>
</evidence>
<name>A0A818KDG8_9BILA</name>
<keyword evidence="2" id="KW-0677">Repeat</keyword>
<dbReference type="PANTHER" id="PTHR46647">
    <property type="entry name" value="RAB9 EFFECTOR PROTEIN WITH KELCH MOTIFS"/>
    <property type="match status" value="1"/>
</dbReference>
<evidence type="ECO:0000313" key="6">
    <source>
        <dbReference type="Proteomes" id="UP000663868"/>
    </source>
</evidence>
<comment type="function">
    <text evidence="3">Rab9 effector required for endosome to trans-Golgi network (TGN) transport.</text>
</comment>
<dbReference type="InterPro" id="IPR052124">
    <property type="entry name" value="Rab9_kelch_effector"/>
</dbReference>
<dbReference type="Proteomes" id="UP000663868">
    <property type="component" value="Unassembled WGS sequence"/>
</dbReference>
<evidence type="ECO:0000256" key="2">
    <source>
        <dbReference type="ARBA" id="ARBA00022737"/>
    </source>
</evidence>
<dbReference type="SUPFAM" id="SSF117281">
    <property type="entry name" value="Kelch motif"/>
    <property type="match status" value="2"/>
</dbReference>
<comment type="caution">
    <text evidence="5">The sequence shown here is derived from an EMBL/GenBank/DDBJ whole genome shotgun (WGS) entry which is preliminary data.</text>
</comment>
<dbReference type="Pfam" id="PF24681">
    <property type="entry name" value="Kelch_KLHDC2_KLHL20_DRC7"/>
    <property type="match status" value="1"/>
</dbReference>
<evidence type="ECO:0000256" key="1">
    <source>
        <dbReference type="ARBA" id="ARBA00022441"/>
    </source>
</evidence>
<keyword evidence="1" id="KW-0880">Kelch repeat</keyword>
<reference evidence="5" key="1">
    <citation type="submission" date="2021-02" db="EMBL/GenBank/DDBJ databases">
        <authorList>
            <person name="Nowell W R."/>
        </authorList>
    </citation>
    <scope>NUCLEOTIDE SEQUENCE</scope>
</reference>
<dbReference type="AlphaFoldDB" id="A0A818KDG8"/>
<gene>
    <name evidence="5" type="ORF">KXQ929_LOCUS3007</name>
</gene>
<sequence>MPSLTSLSPFEWFEIHSNSRSPQLRIGHSSTFTRSSSNIYIIGGANPSECFADIHSLSLPSQTSEAFIWTKLIGEDSALRRYEHSAALSSDNNEQIIFFGGASTENNFNDIHVFNIPTKTIENWTPQDNKLVSPRTHHSSCCIQNGLYIFSGGFQGAKAVDDAELYRFDLVSHTWSCVPAHGSPPEQRHGHCLLSLGNSSLYLHGGMDGRTFFSSLYSIDINEKPPRWTEHVSPSSSSCPMSRAAHGGVSIESTSTLFIFGGLSRSGQALNDTWSWSAKNEQWTEIVCRSVPKARLDFAYCLVEVKDDKQDSEKILPFMFIHGGTNTEGDIFDDCFLLRLTFDNE</sequence>